<evidence type="ECO:0000256" key="1">
    <source>
        <dbReference type="ARBA" id="ARBA00004123"/>
    </source>
</evidence>
<evidence type="ECO:0000256" key="6">
    <source>
        <dbReference type="SAM" id="MobiDB-lite"/>
    </source>
</evidence>
<dbReference type="Gramene" id="Pp3c6_20480V3.2">
    <property type="protein sequence ID" value="Pp3c6_20480V3.2"/>
    <property type="gene ID" value="Pp3c6_20480"/>
</dbReference>
<evidence type="ECO:0000256" key="5">
    <source>
        <dbReference type="ARBA" id="ARBA00023242"/>
    </source>
</evidence>
<dbReference type="EMBL" id="ABEU02000006">
    <property type="status" value="NOT_ANNOTATED_CDS"/>
    <property type="molecule type" value="Genomic_DNA"/>
</dbReference>
<reference evidence="8 9" key="2">
    <citation type="journal article" date="2018" name="Plant J.">
        <title>The Physcomitrella patens chromosome-scale assembly reveals moss genome structure and evolution.</title>
        <authorList>
            <person name="Lang D."/>
            <person name="Ullrich K.K."/>
            <person name="Murat F."/>
            <person name="Fuchs J."/>
            <person name="Jenkins J."/>
            <person name="Haas F.B."/>
            <person name="Piednoel M."/>
            <person name="Gundlach H."/>
            <person name="Van Bel M."/>
            <person name="Meyberg R."/>
            <person name="Vives C."/>
            <person name="Morata J."/>
            <person name="Symeonidi A."/>
            <person name="Hiss M."/>
            <person name="Muchero W."/>
            <person name="Kamisugi Y."/>
            <person name="Saleh O."/>
            <person name="Blanc G."/>
            <person name="Decker E.L."/>
            <person name="van Gessel N."/>
            <person name="Grimwood J."/>
            <person name="Hayes R.D."/>
            <person name="Graham S.W."/>
            <person name="Gunter L.E."/>
            <person name="McDaniel S.F."/>
            <person name="Hoernstein S.N.W."/>
            <person name="Larsson A."/>
            <person name="Li F.W."/>
            <person name="Perroud P.F."/>
            <person name="Phillips J."/>
            <person name="Ranjan P."/>
            <person name="Rokshar D.S."/>
            <person name="Rothfels C.J."/>
            <person name="Schneider L."/>
            <person name="Shu S."/>
            <person name="Stevenson D.W."/>
            <person name="Thummler F."/>
            <person name="Tillich M."/>
            <person name="Villarreal Aguilar J.C."/>
            <person name="Widiez T."/>
            <person name="Wong G.K."/>
            <person name="Wymore A."/>
            <person name="Zhang Y."/>
            <person name="Zimmer A.D."/>
            <person name="Quatrano R.S."/>
            <person name="Mayer K.F.X."/>
            <person name="Goodstein D."/>
            <person name="Casacuberta J.M."/>
            <person name="Vandepoele K."/>
            <person name="Reski R."/>
            <person name="Cuming A.C."/>
            <person name="Tuskan G.A."/>
            <person name="Maumus F."/>
            <person name="Salse J."/>
            <person name="Schmutz J."/>
            <person name="Rensing S.A."/>
        </authorList>
    </citation>
    <scope>NUCLEOTIDE SEQUENCE [LARGE SCALE GENOMIC DNA]</scope>
    <source>
        <strain evidence="8 9">cv. Gransden 2004</strain>
    </source>
</reference>
<feature type="compositionally biased region" description="Low complexity" evidence="6">
    <location>
        <begin position="530"/>
        <end position="550"/>
    </location>
</feature>
<dbReference type="InterPro" id="IPR001471">
    <property type="entry name" value="AP2/ERF_dom"/>
</dbReference>
<evidence type="ECO:0000259" key="7">
    <source>
        <dbReference type="PROSITE" id="PS51032"/>
    </source>
</evidence>
<gene>
    <name evidence="8" type="primary">LOC112283385</name>
</gene>
<feature type="domain" description="AP2/ERF" evidence="7">
    <location>
        <begin position="312"/>
        <end position="369"/>
    </location>
</feature>
<keyword evidence="5" id="KW-0539">Nucleus</keyword>
<dbReference type="GO" id="GO:0003677">
    <property type="term" value="F:DNA binding"/>
    <property type="evidence" value="ECO:0007669"/>
    <property type="project" value="UniProtKB-KW"/>
</dbReference>
<dbReference type="PANTHER" id="PTHR31677:SF75">
    <property type="entry name" value="ETHYLENE-RESPONSIVE TRANSCRIPTION FACTOR ERF084"/>
    <property type="match status" value="1"/>
</dbReference>
<dbReference type="KEGG" id="ppp:112283385"/>
<dbReference type="EnsemblPlants" id="Pp3c6_20480V3.3">
    <property type="protein sequence ID" value="Pp3c6_20480V3.3"/>
    <property type="gene ID" value="Pp3c6_20480"/>
</dbReference>
<dbReference type="GO" id="GO:0005634">
    <property type="term" value="C:nucleus"/>
    <property type="evidence" value="ECO:0007669"/>
    <property type="project" value="UniProtKB-SubCell"/>
</dbReference>
<dbReference type="GO" id="GO:0003700">
    <property type="term" value="F:DNA-binding transcription factor activity"/>
    <property type="evidence" value="ECO:0007669"/>
    <property type="project" value="InterPro"/>
</dbReference>
<reference evidence="8" key="3">
    <citation type="submission" date="2020-12" db="UniProtKB">
        <authorList>
            <consortium name="EnsemblPlants"/>
        </authorList>
    </citation>
    <scope>IDENTIFICATION</scope>
</reference>
<dbReference type="Gene3D" id="3.30.730.10">
    <property type="entry name" value="AP2/ERF domain"/>
    <property type="match status" value="1"/>
</dbReference>
<feature type="compositionally biased region" description="Polar residues" evidence="6">
    <location>
        <begin position="498"/>
        <end position="529"/>
    </location>
</feature>
<dbReference type="OrthoDB" id="10590808at2759"/>
<dbReference type="PROSITE" id="PS51032">
    <property type="entry name" value="AP2_ERF"/>
    <property type="match status" value="1"/>
</dbReference>
<dbReference type="SMART" id="SM00380">
    <property type="entry name" value="AP2"/>
    <property type="match status" value="1"/>
</dbReference>
<evidence type="ECO:0000256" key="4">
    <source>
        <dbReference type="ARBA" id="ARBA00023163"/>
    </source>
</evidence>
<evidence type="ECO:0000256" key="3">
    <source>
        <dbReference type="ARBA" id="ARBA00023125"/>
    </source>
</evidence>
<dbReference type="Gramene" id="Pp3c6_20480V3.3">
    <property type="protein sequence ID" value="Pp3c6_20480V3.3"/>
    <property type="gene ID" value="Pp3c6_20480"/>
</dbReference>
<accession>A0A7I4DZZ2</accession>
<keyword evidence="3" id="KW-0238">DNA-binding</keyword>
<dbReference type="PANTHER" id="PTHR31677">
    <property type="entry name" value="AP2 DOMAIN CLASS TRANSCRIPTION FACTOR"/>
    <property type="match status" value="1"/>
</dbReference>
<evidence type="ECO:0000313" key="9">
    <source>
        <dbReference type="Proteomes" id="UP000006727"/>
    </source>
</evidence>
<dbReference type="CDD" id="cd00018">
    <property type="entry name" value="AP2"/>
    <property type="match status" value="1"/>
</dbReference>
<dbReference type="InterPro" id="IPR036955">
    <property type="entry name" value="AP2/ERF_dom_sf"/>
</dbReference>
<feature type="region of interest" description="Disordered" evidence="6">
    <location>
        <begin position="283"/>
        <end position="316"/>
    </location>
</feature>
<organism evidence="8 9">
    <name type="scientific">Physcomitrium patens</name>
    <name type="common">Spreading-leaved earth moss</name>
    <name type="synonym">Physcomitrella patens</name>
    <dbReference type="NCBI Taxonomy" id="3218"/>
    <lineage>
        <taxon>Eukaryota</taxon>
        <taxon>Viridiplantae</taxon>
        <taxon>Streptophyta</taxon>
        <taxon>Embryophyta</taxon>
        <taxon>Bryophyta</taxon>
        <taxon>Bryophytina</taxon>
        <taxon>Bryopsida</taxon>
        <taxon>Funariidae</taxon>
        <taxon>Funariales</taxon>
        <taxon>Funariaceae</taxon>
        <taxon>Physcomitrium</taxon>
    </lineage>
</organism>
<protein>
    <recommendedName>
        <fullName evidence="7">AP2/ERF domain-containing protein</fullName>
    </recommendedName>
</protein>
<dbReference type="AlphaFoldDB" id="A0A7I4DZZ2"/>
<comment type="subcellular location">
    <subcellularLocation>
        <location evidence="1">Nucleus</location>
    </subcellularLocation>
</comment>
<feature type="compositionally biased region" description="Basic and acidic residues" evidence="6">
    <location>
        <begin position="15"/>
        <end position="29"/>
    </location>
</feature>
<name>A0A7I4DZZ2_PHYPA</name>
<feature type="compositionally biased region" description="Polar residues" evidence="6">
    <location>
        <begin position="283"/>
        <end position="302"/>
    </location>
</feature>
<feature type="region of interest" description="Disordered" evidence="6">
    <location>
        <begin position="1"/>
        <end position="29"/>
    </location>
</feature>
<keyword evidence="4" id="KW-0804">Transcription</keyword>
<feature type="region of interest" description="Disordered" evidence="6">
    <location>
        <begin position="498"/>
        <end position="550"/>
    </location>
</feature>
<dbReference type="Pfam" id="PF00847">
    <property type="entry name" value="AP2"/>
    <property type="match status" value="1"/>
</dbReference>
<dbReference type="InterPro" id="IPR016177">
    <property type="entry name" value="DNA-bd_dom_sf"/>
</dbReference>
<evidence type="ECO:0000256" key="2">
    <source>
        <dbReference type="ARBA" id="ARBA00023015"/>
    </source>
</evidence>
<sequence length="550" mass="59665">MVLGISNLPPKRKWRDVSSEVPQKSDDGWRAGCDHTQVKRPWMTCLRCFGPTYHSLCDRCVSPISSVPSMHSLGSLLETYVPLSSQQQSYNYFSGNEGQNHCVHNSLINADGINSLTNFDSDYREVDTSGDWSRASTSFLLERCGTVEGAGFFHNYQDLDGIAAVVGQNVLFGTSHSSEGQNSYHGDLSANASDPTFRNLYVHCLAPDKLSESLPSHGTNAPTVDVSCGGGYRTGSLAPTHFRSTLEDFESTSAHLLLNSVTSRFPQLDILLPLNSGFGESVGQSAGDSGTSTTIGTENATSAKAAGTTGRGYRGVRKRPWGRWSAEIRDRIGRCRHWLGTFDTAEDAARAYDSAARALRGAKAKTNFGVHSGTKSRTNNLSSNYPCALPSSTGFSSSMDHRQQDVKAPVPWITASRTSRSIHLNRNSPDNETVLRFIQDDEYQRASKMFISHPVMNNVKPVLEVDEGDRNDYVTRGGDAITAISKALDLNMGFRSSNSCSSLESTQESTPTYLQSPEKSVLSSSGAQYTSSNSGLSSDSPTLSSGPWHV</sequence>
<dbReference type="EnsemblPlants" id="Pp3c6_20480V3.2">
    <property type="protein sequence ID" value="Pp3c6_20480V3.2"/>
    <property type="gene ID" value="Pp3c6_20480"/>
</dbReference>
<evidence type="ECO:0000313" key="8">
    <source>
        <dbReference type="EnsemblPlants" id="Pp3c6_20480V3.3"/>
    </source>
</evidence>
<dbReference type="GeneID" id="112283385"/>
<dbReference type="RefSeq" id="XP_024377772.1">
    <property type="nucleotide sequence ID" value="XM_024522004.2"/>
</dbReference>
<keyword evidence="9" id="KW-1185">Reference proteome</keyword>
<dbReference type="Proteomes" id="UP000006727">
    <property type="component" value="Chromosome 6"/>
</dbReference>
<dbReference type="SUPFAM" id="SSF54171">
    <property type="entry name" value="DNA-binding domain"/>
    <property type="match status" value="1"/>
</dbReference>
<dbReference type="FunFam" id="3.30.730.10:FF:000001">
    <property type="entry name" value="Ethylene-responsive transcription factor 2"/>
    <property type="match status" value="1"/>
</dbReference>
<proteinExistence type="predicted"/>
<dbReference type="PRINTS" id="PR00367">
    <property type="entry name" value="ETHRSPELEMNT"/>
</dbReference>
<keyword evidence="2" id="KW-0805">Transcription regulation</keyword>
<reference evidence="8 9" key="1">
    <citation type="journal article" date="2008" name="Science">
        <title>The Physcomitrella genome reveals evolutionary insights into the conquest of land by plants.</title>
        <authorList>
            <person name="Rensing S."/>
            <person name="Lang D."/>
            <person name="Zimmer A."/>
            <person name="Terry A."/>
            <person name="Salamov A."/>
            <person name="Shapiro H."/>
            <person name="Nishiyama T."/>
            <person name="Perroud P.-F."/>
            <person name="Lindquist E."/>
            <person name="Kamisugi Y."/>
            <person name="Tanahashi T."/>
            <person name="Sakakibara K."/>
            <person name="Fujita T."/>
            <person name="Oishi K."/>
            <person name="Shin-I T."/>
            <person name="Kuroki Y."/>
            <person name="Toyoda A."/>
            <person name="Suzuki Y."/>
            <person name="Hashimoto A."/>
            <person name="Yamaguchi K."/>
            <person name="Sugano A."/>
            <person name="Kohara Y."/>
            <person name="Fujiyama A."/>
            <person name="Anterola A."/>
            <person name="Aoki S."/>
            <person name="Ashton N."/>
            <person name="Barbazuk W.B."/>
            <person name="Barker E."/>
            <person name="Bennetzen J."/>
            <person name="Bezanilla M."/>
            <person name="Blankenship R."/>
            <person name="Cho S.H."/>
            <person name="Dutcher S."/>
            <person name="Estelle M."/>
            <person name="Fawcett J.A."/>
            <person name="Gundlach H."/>
            <person name="Hanada K."/>
            <person name="Heyl A."/>
            <person name="Hicks K.A."/>
            <person name="Hugh J."/>
            <person name="Lohr M."/>
            <person name="Mayer K."/>
            <person name="Melkozernov A."/>
            <person name="Murata T."/>
            <person name="Nelson D."/>
            <person name="Pils B."/>
            <person name="Prigge M."/>
            <person name="Reiss B."/>
            <person name="Renner T."/>
            <person name="Rombauts S."/>
            <person name="Rushton P."/>
            <person name="Sanderfoot A."/>
            <person name="Schween G."/>
            <person name="Shiu S.-H."/>
            <person name="Stueber K."/>
            <person name="Theodoulou F.L."/>
            <person name="Tu H."/>
            <person name="Van de Peer Y."/>
            <person name="Verrier P.J."/>
            <person name="Waters E."/>
            <person name="Wood A."/>
            <person name="Yang L."/>
            <person name="Cove D."/>
            <person name="Cuming A."/>
            <person name="Hasebe M."/>
            <person name="Lucas S."/>
            <person name="Mishler D.B."/>
            <person name="Reski R."/>
            <person name="Grigoriev I."/>
            <person name="Quatrano R.S."/>
            <person name="Boore J.L."/>
        </authorList>
    </citation>
    <scope>NUCLEOTIDE SEQUENCE [LARGE SCALE GENOMIC DNA]</scope>
    <source>
        <strain evidence="8 9">cv. Gransden 2004</strain>
    </source>
</reference>